<dbReference type="Proteomes" id="UP000078540">
    <property type="component" value="Unassembled WGS sequence"/>
</dbReference>
<evidence type="ECO:0000313" key="1">
    <source>
        <dbReference type="EMBL" id="KYM82699.1"/>
    </source>
</evidence>
<protein>
    <submittedName>
        <fullName evidence="1">Uncharacterized protein</fullName>
    </submittedName>
</protein>
<evidence type="ECO:0000313" key="2">
    <source>
        <dbReference type="Proteomes" id="UP000078540"/>
    </source>
</evidence>
<proteinExistence type="predicted"/>
<dbReference type="EMBL" id="KQ976509">
    <property type="protein sequence ID" value="KYM82699.1"/>
    <property type="molecule type" value="Genomic_DNA"/>
</dbReference>
<name>A0A195BER2_9HYME</name>
<keyword evidence="2" id="KW-1185">Reference proteome</keyword>
<organism evidence="1 2">
    <name type="scientific">Atta colombica</name>
    <dbReference type="NCBI Taxonomy" id="520822"/>
    <lineage>
        <taxon>Eukaryota</taxon>
        <taxon>Metazoa</taxon>
        <taxon>Ecdysozoa</taxon>
        <taxon>Arthropoda</taxon>
        <taxon>Hexapoda</taxon>
        <taxon>Insecta</taxon>
        <taxon>Pterygota</taxon>
        <taxon>Neoptera</taxon>
        <taxon>Endopterygota</taxon>
        <taxon>Hymenoptera</taxon>
        <taxon>Apocrita</taxon>
        <taxon>Aculeata</taxon>
        <taxon>Formicoidea</taxon>
        <taxon>Formicidae</taxon>
        <taxon>Myrmicinae</taxon>
        <taxon>Atta</taxon>
    </lineage>
</organism>
<reference evidence="1 2" key="1">
    <citation type="submission" date="2015-09" db="EMBL/GenBank/DDBJ databases">
        <title>Atta colombica WGS genome.</title>
        <authorList>
            <person name="Nygaard S."/>
            <person name="Hu H."/>
            <person name="Boomsma J."/>
            <person name="Zhang G."/>
        </authorList>
    </citation>
    <scope>NUCLEOTIDE SEQUENCE [LARGE SCALE GENOMIC DNA]</scope>
    <source>
        <strain evidence="1">Treedump-2</strain>
        <tissue evidence="1">Whole body</tissue>
    </source>
</reference>
<gene>
    <name evidence="1" type="ORF">ALC53_06874</name>
</gene>
<accession>A0A195BER2</accession>
<dbReference type="AlphaFoldDB" id="A0A195BER2"/>
<sequence length="379" mass="42897">MMRRKSIGQTCLYARVSMCIICCPPVDLNFKSTLKSDLRALTLIDTHRSVIEPEKIKSCFRLLEISHSANHVAFLKEQCALLMSADNQYCFASSDASSESLFFPTTCAAFFFRDTRAKEKVWVKLFAVRLVYANERGRALLLEVPSSDRTTRRRICKISLIRVAVSPVSLGYPSTITALTFIPFPPFLSRRVVAFGRLDSSFKLESASTILSTSRSITNVAKFLIHSLAVHQGARAVARPLDLSGRNTRLAWPFFHPPVAFHEHFSQRCPTVPQHFAQGHSHRGLCNCHRFIHERIPPERKFPPSHLLVFPSPSTPSRYFVRAFLSLVNRNRSCTPPCSRIIYGEQGPMSGLSINYGQFSTLAFIYTRRMYTVVNAIRC</sequence>